<keyword evidence="1" id="KW-0812">Transmembrane</keyword>
<name>S0ES87_CHTCT</name>
<dbReference type="AlphaFoldDB" id="S0ES87"/>
<dbReference type="InParanoid" id="S0ES87"/>
<dbReference type="PATRIC" id="fig|1303518.3.peg.106"/>
<dbReference type="HOGENOM" id="CLU_760109_0_0_0"/>
<keyword evidence="1" id="KW-0472">Membrane</keyword>
<evidence type="ECO:0000256" key="1">
    <source>
        <dbReference type="SAM" id="Phobius"/>
    </source>
</evidence>
<evidence type="ECO:0000313" key="2">
    <source>
        <dbReference type="EMBL" id="CCW33944.1"/>
    </source>
</evidence>
<evidence type="ECO:0000313" key="3">
    <source>
        <dbReference type="Proteomes" id="UP000014227"/>
    </source>
</evidence>
<keyword evidence="3" id="KW-1185">Reference proteome</keyword>
<dbReference type="STRING" id="454171.CP488_01052"/>
<dbReference type="RefSeq" id="WP_016481508.1">
    <property type="nucleotide sequence ID" value="NC_021487.1"/>
</dbReference>
<sequence length="364" mass="39906">MRQRLLNRYTVQWFCIVILWFMVAFMFVIPDGYSHGLSWLRRMLGLGQPVARGLNFVPSHISMAVLPGVIRGRVTLRNSTEKTLSNITLTTSCFCTKILGATSIPILPPHKEVTIAYQITCPDSGDLLEGLFASVQGAVAKVPIGVHVYSPILEAQPVWRLPTLVRCAPGCATDPVLVPFHPYSSIYSIHISSQIPWLHLSQKLLPGRGHVLVCKADGEAPEGPFSGFVHVQFDALHQTGSTDIPITGQIRSKWQVHPPQYTFGLVAQNSPSPLQTFQIVTDELLPADLTVRCTTPSLEAHLLKHSAHQASFSVRLLTDRPGEIDAYVQLKGGGKTLIAIPISAFVQRSSTRVATIAKEGDNKK</sequence>
<accession>S0ES87</accession>
<proteinExistence type="predicted"/>
<reference evidence="3" key="1">
    <citation type="submission" date="2013-03" db="EMBL/GenBank/DDBJ databases">
        <title>Genome sequence of Chthonomonas calidirosea, the first sequenced genome from the Armatimonadetes phylum (formally candidate division OP10).</title>
        <authorList>
            <person name="Lee K.C.Y."/>
            <person name="Morgan X.C."/>
            <person name="Dunfield P.F."/>
            <person name="Tamas I."/>
            <person name="Houghton K.M."/>
            <person name="Vyssotski M."/>
            <person name="Ryan J.L.J."/>
            <person name="Lagutin K."/>
            <person name="McDonald I.R."/>
            <person name="Stott M.B."/>
        </authorList>
    </citation>
    <scope>NUCLEOTIDE SEQUENCE [LARGE SCALE GENOMIC DNA]</scope>
    <source>
        <strain evidence="3">DSM 23976 / ICMP 18418 / T49</strain>
    </source>
</reference>
<protein>
    <submittedName>
        <fullName evidence="2">Uncharacterized protein</fullName>
    </submittedName>
</protein>
<gene>
    <name evidence="2" type="ORF">CCALI_00105</name>
</gene>
<organism evidence="2 3">
    <name type="scientific">Chthonomonas calidirosea (strain DSM 23976 / ICMP 18418 / T49)</name>
    <dbReference type="NCBI Taxonomy" id="1303518"/>
    <lineage>
        <taxon>Bacteria</taxon>
        <taxon>Bacillati</taxon>
        <taxon>Armatimonadota</taxon>
        <taxon>Chthonomonadia</taxon>
        <taxon>Chthonomonadales</taxon>
        <taxon>Chthonomonadaceae</taxon>
        <taxon>Chthonomonas</taxon>
    </lineage>
</organism>
<keyword evidence="1" id="KW-1133">Transmembrane helix</keyword>
<dbReference type="EMBL" id="HF951689">
    <property type="protein sequence ID" value="CCW33944.1"/>
    <property type="molecule type" value="Genomic_DNA"/>
</dbReference>
<feature type="transmembrane region" description="Helical" evidence="1">
    <location>
        <begin position="12"/>
        <end position="30"/>
    </location>
</feature>
<dbReference type="KEGG" id="ccz:CCALI_00105"/>
<dbReference type="Proteomes" id="UP000014227">
    <property type="component" value="Chromosome I"/>
</dbReference>